<protein>
    <submittedName>
        <fullName evidence="2">Uncharacterized protein</fullName>
    </submittedName>
</protein>
<evidence type="ECO:0000313" key="3">
    <source>
        <dbReference type="Proteomes" id="UP000199013"/>
    </source>
</evidence>
<dbReference type="Proteomes" id="UP000199013">
    <property type="component" value="Unassembled WGS sequence"/>
</dbReference>
<evidence type="ECO:0000313" key="2">
    <source>
        <dbReference type="EMBL" id="SBW19419.1"/>
    </source>
</evidence>
<dbReference type="AlphaFoldDB" id="A0A1C3NVF3"/>
<accession>A0A1C3NVF3</accession>
<keyword evidence="3" id="KW-1185">Reference proteome</keyword>
<gene>
    <name evidence="2" type="ORF">FDG2_1361</name>
</gene>
<dbReference type="EMBL" id="FLUV01000571">
    <property type="protein sequence ID" value="SBW19419.1"/>
    <property type="molecule type" value="Genomic_DNA"/>
</dbReference>
<sequence length="140" mass="15627">MGCCRHPHTREGACATHHQVSSSTTSLELRTVSTDDGEVVARVRYAGALDWYTLTGGRTRLHDPRDHQVVHELLVNVFDRPPRLSDFDHRVTPHGTDRKNRPERGQAAGHCCIRAHWRILAANLPAPRLINAAPGGRQPH</sequence>
<feature type="region of interest" description="Disordered" evidence="1">
    <location>
        <begin position="86"/>
        <end position="106"/>
    </location>
</feature>
<evidence type="ECO:0000256" key="1">
    <source>
        <dbReference type="SAM" id="MobiDB-lite"/>
    </source>
</evidence>
<name>A0A1C3NVF3_9ACTN</name>
<reference evidence="3" key="1">
    <citation type="submission" date="2016-02" db="EMBL/GenBank/DDBJ databases">
        <authorList>
            <person name="Wibberg D."/>
        </authorList>
    </citation>
    <scope>NUCLEOTIDE SEQUENCE [LARGE SCALE GENOMIC DNA]</scope>
</reference>
<organism evidence="2 3">
    <name type="scientific">Candidatus Protofrankia californiensis</name>
    <dbReference type="NCBI Taxonomy" id="1839754"/>
    <lineage>
        <taxon>Bacteria</taxon>
        <taxon>Bacillati</taxon>
        <taxon>Actinomycetota</taxon>
        <taxon>Actinomycetes</taxon>
        <taxon>Frankiales</taxon>
        <taxon>Frankiaceae</taxon>
        <taxon>Protofrankia</taxon>
    </lineage>
</organism>
<proteinExistence type="predicted"/>
<feature type="compositionally biased region" description="Basic and acidic residues" evidence="1">
    <location>
        <begin position="86"/>
        <end position="104"/>
    </location>
</feature>